<feature type="compositionally biased region" description="Basic and acidic residues" evidence="1">
    <location>
        <begin position="60"/>
        <end position="69"/>
    </location>
</feature>
<feature type="non-terminal residue" evidence="2">
    <location>
        <position position="1"/>
    </location>
</feature>
<sequence>THAAITENKHLSAVLEHIKAAQDKAPPKPRRAGKQATVYVPNGRRNTEGWNSKLARRAKEKAAAPHPAE</sequence>
<gene>
    <name evidence="2" type="ORF">SAMN04488003_112124</name>
    <name evidence="3" type="ORF">SAMN04488003_1191</name>
</gene>
<evidence type="ECO:0000313" key="2">
    <source>
        <dbReference type="EMBL" id="SEN29370.1"/>
    </source>
</evidence>
<organism evidence="2 4">
    <name type="scientific">Loktanella fryxellensis</name>
    <dbReference type="NCBI Taxonomy" id="245187"/>
    <lineage>
        <taxon>Bacteria</taxon>
        <taxon>Pseudomonadati</taxon>
        <taxon>Pseudomonadota</taxon>
        <taxon>Alphaproteobacteria</taxon>
        <taxon>Rhodobacterales</taxon>
        <taxon>Roseobacteraceae</taxon>
        <taxon>Loktanella</taxon>
    </lineage>
</organism>
<evidence type="ECO:0000313" key="3">
    <source>
        <dbReference type="EMBL" id="SEN50056.1"/>
    </source>
</evidence>
<proteinExistence type="predicted"/>
<evidence type="ECO:0000256" key="1">
    <source>
        <dbReference type="SAM" id="MobiDB-lite"/>
    </source>
</evidence>
<dbReference type="Proteomes" id="UP000199585">
    <property type="component" value="Unassembled WGS sequence"/>
</dbReference>
<name>A0A1H8FCP4_9RHOB</name>
<accession>A0A1H8FCP4</accession>
<dbReference type="EMBL" id="FOCI01000019">
    <property type="protein sequence ID" value="SEN50056.1"/>
    <property type="molecule type" value="Genomic_DNA"/>
</dbReference>
<feature type="region of interest" description="Disordered" evidence="1">
    <location>
        <begin position="40"/>
        <end position="69"/>
    </location>
</feature>
<protein>
    <submittedName>
        <fullName evidence="2">Uncharacterized protein</fullName>
    </submittedName>
</protein>
<dbReference type="AlphaFoldDB" id="A0A1H8FCP4"/>
<dbReference type="EMBL" id="FOCI01000012">
    <property type="protein sequence ID" value="SEN29370.1"/>
    <property type="molecule type" value="Genomic_DNA"/>
</dbReference>
<keyword evidence="4" id="KW-1185">Reference proteome</keyword>
<evidence type="ECO:0000313" key="4">
    <source>
        <dbReference type="Proteomes" id="UP000199585"/>
    </source>
</evidence>
<reference evidence="2 4" key="1">
    <citation type="submission" date="2016-10" db="EMBL/GenBank/DDBJ databases">
        <authorList>
            <person name="de Groot N.N."/>
        </authorList>
    </citation>
    <scope>NUCLEOTIDE SEQUENCE [LARGE SCALE GENOMIC DNA]</scope>
    <source>
        <strain evidence="2 4">DSM 16213</strain>
    </source>
</reference>